<protein>
    <submittedName>
        <fullName evidence="2">Serine/threonine protein kinase</fullName>
    </submittedName>
</protein>
<organism evidence="2 3">
    <name type="scientific">Paenibacillus tianmuensis</name>
    <dbReference type="NCBI Taxonomy" id="624147"/>
    <lineage>
        <taxon>Bacteria</taxon>
        <taxon>Bacillati</taxon>
        <taxon>Bacillota</taxon>
        <taxon>Bacilli</taxon>
        <taxon>Bacillales</taxon>
        <taxon>Paenibacillaceae</taxon>
        <taxon>Paenibacillus</taxon>
    </lineage>
</organism>
<dbReference type="RefSeq" id="WP_090672891.1">
    <property type="nucleotide sequence ID" value="NZ_FMTT01000019.1"/>
</dbReference>
<keyword evidence="3" id="KW-1185">Reference proteome</keyword>
<feature type="domain" description="Protein kinase" evidence="1">
    <location>
        <begin position="35"/>
        <end position="299"/>
    </location>
</feature>
<dbReference type="STRING" id="624147.SAMN04487970_101989"/>
<dbReference type="AlphaFoldDB" id="A0A1G4RUU9"/>
<reference evidence="3" key="1">
    <citation type="submission" date="2016-10" db="EMBL/GenBank/DDBJ databases">
        <authorList>
            <person name="Varghese N."/>
            <person name="Submissions S."/>
        </authorList>
    </citation>
    <scope>NUCLEOTIDE SEQUENCE [LARGE SCALE GENOMIC DNA]</scope>
    <source>
        <strain evidence="3">CGMCC 1.8946</strain>
    </source>
</reference>
<gene>
    <name evidence="2" type="ORF">SAMN04487970_101989</name>
</gene>
<dbReference type="InterPro" id="IPR011009">
    <property type="entry name" value="Kinase-like_dom_sf"/>
</dbReference>
<dbReference type="GO" id="GO:0004674">
    <property type="term" value="F:protein serine/threonine kinase activity"/>
    <property type="evidence" value="ECO:0007669"/>
    <property type="project" value="UniProtKB-KW"/>
</dbReference>
<keyword evidence="2" id="KW-0808">Transferase</keyword>
<dbReference type="InterPro" id="IPR000719">
    <property type="entry name" value="Prot_kinase_dom"/>
</dbReference>
<evidence type="ECO:0000313" key="3">
    <source>
        <dbReference type="Proteomes" id="UP000198601"/>
    </source>
</evidence>
<evidence type="ECO:0000313" key="2">
    <source>
        <dbReference type="EMBL" id="SCW60644.1"/>
    </source>
</evidence>
<dbReference type="PROSITE" id="PS50011">
    <property type="entry name" value="PROTEIN_KINASE_DOM"/>
    <property type="match status" value="1"/>
</dbReference>
<dbReference type="GO" id="GO:0005524">
    <property type="term" value="F:ATP binding"/>
    <property type="evidence" value="ECO:0007669"/>
    <property type="project" value="InterPro"/>
</dbReference>
<evidence type="ECO:0000259" key="1">
    <source>
        <dbReference type="PROSITE" id="PS50011"/>
    </source>
</evidence>
<dbReference type="OrthoDB" id="334783at2"/>
<proteinExistence type="predicted"/>
<dbReference type="EMBL" id="FMTT01000019">
    <property type="protein sequence ID" value="SCW60644.1"/>
    <property type="molecule type" value="Genomic_DNA"/>
</dbReference>
<dbReference type="SUPFAM" id="SSF56112">
    <property type="entry name" value="Protein kinase-like (PK-like)"/>
    <property type="match status" value="1"/>
</dbReference>
<dbReference type="Gene3D" id="1.10.510.10">
    <property type="entry name" value="Transferase(Phosphotransferase) domain 1"/>
    <property type="match status" value="1"/>
</dbReference>
<name>A0A1G4RUU9_9BACL</name>
<keyword evidence="2" id="KW-0418">Kinase</keyword>
<sequence>MTNHSVPVSIDGISFQLKELHPFEWLQKLGRVFCVFDQQDSGNLSFGIEREGRKKFVKYAGAPTVAYTGTPQEAIIRLKQALPLYEALNHPHLITLEEHFEVENGYAAVFDWFDGECLHSHWSFPPPQKYTHPDSPFFRFRQLPVEERLRSLDCIFSFHVHVEASGYVAVDFYDGSILYDFKQGLTEICDIDLYRKKPFINTMGRLWGSSRFMSPEEFELGADIDARTNVFNMGAIAFGLLGGERDRSYLKWEADEELYETALRAVQPDRDERYASVAEFYAAWNAARNIKPSGIGGKC</sequence>
<accession>A0A1G4RUU9</accession>
<dbReference type="Proteomes" id="UP000198601">
    <property type="component" value="Unassembled WGS sequence"/>
</dbReference>
<keyword evidence="2" id="KW-0723">Serine/threonine-protein kinase</keyword>